<dbReference type="SMART" id="SM00861">
    <property type="entry name" value="Transket_pyr"/>
    <property type="match status" value="1"/>
</dbReference>
<dbReference type="InterPro" id="IPR051157">
    <property type="entry name" value="PDH/Transketolase"/>
</dbReference>
<protein>
    <submittedName>
        <fullName evidence="2">Transketolase family protein</fullName>
    </submittedName>
</protein>
<dbReference type="Gene3D" id="3.40.50.970">
    <property type="match status" value="1"/>
</dbReference>
<dbReference type="RefSeq" id="WP_345403542.1">
    <property type="nucleotide sequence ID" value="NZ_BAABHG010000015.1"/>
</dbReference>
<sequence>MPTMRDTFVSTTEDILDTDPDVAVVLADITAAQLGSAALRHPGRVLNVGIREQLLVSAGAGLALAGIRPIVHTFSPFLVERAFEQIKLDLGHQDVGAVLVSYGGSYDMPAEGRTHQSPGDVALIDSLPGWAVHVPGHPEEARRLLLEAVPGDCRVYVRLSAQENAEPHLGAGLQTLRLGTRGVVLAVGPMLDRVLAATEGLDVTVLYTATVRPFDADGLRTAVTATGSTDVVLVEPYLAGTSTARVADALSATPHRILALGVLRDTEVRIYGEVGDHDLVHGLDADSIALSVKEFLDH</sequence>
<comment type="caution">
    <text evidence="2">The sequence shown here is derived from an EMBL/GenBank/DDBJ whole genome shotgun (WGS) entry which is preliminary data.</text>
</comment>
<evidence type="ECO:0000259" key="1">
    <source>
        <dbReference type="SMART" id="SM00861"/>
    </source>
</evidence>
<dbReference type="SUPFAM" id="SSF52922">
    <property type="entry name" value="TK C-terminal domain-like"/>
    <property type="match status" value="1"/>
</dbReference>
<organism evidence="2 3">
    <name type="scientific">Amycolatopsis samaneae</name>
    <dbReference type="NCBI Taxonomy" id="664691"/>
    <lineage>
        <taxon>Bacteria</taxon>
        <taxon>Bacillati</taxon>
        <taxon>Actinomycetota</taxon>
        <taxon>Actinomycetes</taxon>
        <taxon>Pseudonocardiales</taxon>
        <taxon>Pseudonocardiaceae</taxon>
        <taxon>Amycolatopsis</taxon>
    </lineage>
</organism>
<dbReference type="EMBL" id="JBHUKU010000017">
    <property type="protein sequence ID" value="MFD2462547.1"/>
    <property type="molecule type" value="Genomic_DNA"/>
</dbReference>
<dbReference type="CDD" id="cd07033">
    <property type="entry name" value="TPP_PYR_DXS_TK_like"/>
    <property type="match status" value="1"/>
</dbReference>
<evidence type="ECO:0000313" key="2">
    <source>
        <dbReference type="EMBL" id="MFD2462547.1"/>
    </source>
</evidence>
<dbReference type="PANTHER" id="PTHR43825:SF3">
    <property type="entry name" value="PYRUVATE DEHYDROGENASE E1 COMPONENT"/>
    <property type="match status" value="1"/>
</dbReference>
<name>A0ABW5GNT0_9PSEU</name>
<dbReference type="InterPro" id="IPR009014">
    <property type="entry name" value="Transketo_C/PFOR_II"/>
</dbReference>
<keyword evidence="3" id="KW-1185">Reference proteome</keyword>
<dbReference type="InterPro" id="IPR005475">
    <property type="entry name" value="Transketolase-like_Pyr-bd"/>
</dbReference>
<dbReference type="SUPFAM" id="SSF52518">
    <property type="entry name" value="Thiamin diphosphate-binding fold (THDP-binding)"/>
    <property type="match status" value="1"/>
</dbReference>
<dbReference type="InterPro" id="IPR029061">
    <property type="entry name" value="THDP-binding"/>
</dbReference>
<dbReference type="PANTHER" id="PTHR43825">
    <property type="entry name" value="PYRUVATE DEHYDROGENASE E1 COMPONENT"/>
    <property type="match status" value="1"/>
</dbReference>
<proteinExistence type="predicted"/>
<feature type="domain" description="Transketolase-like pyrimidine-binding" evidence="1">
    <location>
        <begin position="2"/>
        <end position="167"/>
    </location>
</feature>
<accession>A0ABW5GNT0</accession>
<reference evidence="3" key="1">
    <citation type="journal article" date="2019" name="Int. J. Syst. Evol. Microbiol.">
        <title>The Global Catalogue of Microorganisms (GCM) 10K type strain sequencing project: providing services to taxonomists for standard genome sequencing and annotation.</title>
        <authorList>
            <consortium name="The Broad Institute Genomics Platform"/>
            <consortium name="The Broad Institute Genome Sequencing Center for Infectious Disease"/>
            <person name="Wu L."/>
            <person name="Ma J."/>
        </authorList>
    </citation>
    <scope>NUCLEOTIDE SEQUENCE [LARGE SCALE GENOMIC DNA]</scope>
    <source>
        <strain evidence="3">CGMCC 4.7643</strain>
    </source>
</reference>
<evidence type="ECO:0000313" key="3">
    <source>
        <dbReference type="Proteomes" id="UP001597419"/>
    </source>
</evidence>
<dbReference type="Gene3D" id="3.40.50.920">
    <property type="match status" value="1"/>
</dbReference>
<dbReference type="Proteomes" id="UP001597419">
    <property type="component" value="Unassembled WGS sequence"/>
</dbReference>
<dbReference type="Pfam" id="PF02779">
    <property type="entry name" value="Transket_pyr"/>
    <property type="match status" value="1"/>
</dbReference>
<gene>
    <name evidence="2" type="ORF">ACFSYJ_28325</name>
</gene>